<feature type="compositionally biased region" description="Basic and acidic residues" evidence="1">
    <location>
        <begin position="164"/>
        <end position="180"/>
    </location>
</feature>
<keyword evidence="3" id="KW-1185">Reference proteome</keyword>
<gene>
    <name evidence="2" type="ORF">GHT06_017330</name>
</gene>
<dbReference type="EMBL" id="WJBH02000006">
    <property type="protein sequence ID" value="KAI9557502.1"/>
    <property type="molecule type" value="Genomic_DNA"/>
</dbReference>
<feature type="compositionally biased region" description="Acidic residues" evidence="1">
    <location>
        <begin position="189"/>
        <end position="218"/>
    </location>
</feature>
<feature type="region of interest" description="Disordered" evidence="1">
    <location>
        <begin position="18"/>
        <end position="218"/>
    </location>
</feature>
<evidence type="ECO:0000256" key="1">
    <source>
        <dbReference type="SAM" id="MobiDB-lite"/>
    </source>
</evidence>
<dbReference type="AlphaFoldDB" id="A0AAD5KPQ4"/>
<evidence type="ECO:0000313" key="3">
    <source>
        <dbReference type="Proteomes" id="UP000820818"/>
    </source>
</evidence>
<name>A0AAD5KPQ4_9CRUS</name>
<feature type="compositionally biased region" description="Basic residues" evidence="1">
    <location>
        <begin position="120"/>
        <end position="136"/>
    </location>
</feature>
<reference evidence="2 3" key="1">
    <citation type="submission" date="2022-05" db="EMBL/GenBank/DDBJ databases">
        <title>A multi-omics perspective on studying reproductive biology in Daphnia sinensis.</title>
        <authorList>
            <person name="Jia J."/>
        </authorList>
    </citation>
    <scope>NUCLEOTIDE SEQUENCE [LARGE SCALE GENOMIC DNA]</scope>
    <source>
        <strain evidence="2 3">WSL</strain>
    </source>
</reference>
<organism evidence="2 3">
    <name type="scientific">Daphnia sinensis</name>
    <dbReference type="NCBI Taxonomy" id="1820382"/>
    <lineage>
        <taxon>Eukaryota</taxon>
        <taxon>Metazoa</taxon>
        <taxon>Ecdysozoa</taxon>
        <taxon>Arthropoda</taxon>
        <taxon>Crustacea</taxon>
        <taxon>Branchiopoda</taxon>
        <taxon>Diplostraca</taxon>
        <taxon>Cladocera</taxon>
        <taxon>Anomopoda</taxon>
        <taxon>Daphniidae</taxon>
        <taxon>Daphnia</taxon>
        <taxon>Daphnia similis group</taxon>
    </lineage>
</organism>
<comment type="caution">
    <text evidence="2">The sequence shown here is derived from an EMBL/GenBank/DDBJ whole genome shotgun (WGS) entry which is preliminary data.</text>
</comment>
<sequence length="218" mass="24594">MELLELEMRARAIKALLKKEEEGQGDDEWPDDVVGFDAQPATPVHHHRPLKTGEDSSSSYTDKHKQSRHAGHQHRPSVDPVPPTHSSRRPAGLHQQTDGRRDRHSSAKQEDDQGPNQMRQQRHYRHRHHERSRSPVRRAEPSSVVMKTEEMNKQAAKSPSRSGRVKERRDNAKGGPEKCDGTTAQVASEDVEYEEEGIQEVDIELGSGSDDDANSARL</sequence>
<accession>A0AAD5KPQ4</accession>
<evidence type="ECO:0000313" key="2">
    <source>
        <dbReference type="EMBL" id="KAI9557502.1"/>
    </source>
</evidence>
<dbReference type="Proteomes" id="UP000820818">
    <property type="component" value="Linkage Group LG6"/>
</dbReference>
<feature type="compositionally biased region" description="Basic residues" evidence="1">
    <location>
        <begin position="65"/>
        <end position="75"/>
    </location>
</feature>
<proteinExistence type="predicted"/>
<feature type="compositionally biased region" description="Basic and acidic residues" evidence="1">
    <location>
        <begin position="97"/>
        <end position="111"/>
    </location>
</feature>
<protein>
    <submittedName>
        <fullName evidence="2">Uncharacterized protein</fullName>
    </submittedName>
</protein>